<name>A0ABU3WQX2_9NOCA</name>
<comment type="caution">
    <text evidence="1">The sequence shown here is derived from an EMBL/GenBank/DDBJ whole genome shotgun (WGS) entry which is preliminary data.</text>
</comment>
<gene>
    <name evidence="1" type="ORF">F8M49_11250</name>
</gene>
<reference evidence="1 2" key="1">
    <citation type="submission" date="2019-10" db="EMBL/GenBank/DDBJ databases">
        <title>Draft Genome Assembly of Rhodococcus zopfii DSM44189.</title>
        <authorList>
            <person name="Sutton J.M."/>
            <person name="Akob D.M."/>
            <person name="Bushman T.J."/>
        </authorList>
    </citation>
    <scope>NUCLEOTIDE SEQUENCE [LARGE SCALE GENOMIC DNA]</scope>
    <source>
        <strain evidence="1 2">DSM 44189</strain>
    </source>
</reference>
<evidence type="ECO:0000313" key="2">
    <source>
        <dbReference type="Proteomes" id="UP001275440"/>
    </source>
</evidence>
<dbReference type="InterPro" id="IPR038765">
    <property type="entry name" value="Papain-like_cys_pep_sf"/>
</dbReference>
<evidence type="ECO:0000313" key="1">
    <source>
        <dbReference type="EMBL" id="MDV2475793.1"/>
    </source>
</evidence>
<protein>
    <recommendedName>
        <fullName evidence="3">Guanylate cyclase</fullName>
    </recommendedName>
</protein>
<evidence type="ECO:0008006" key="3">
    <source>
        <dbReference type="Google" id="ProtNLM"/>
    </source>
</evidence>
<keyword evidence="2" id="KW-1185">Reference proteome</keyword>
<dbReference type="Proteomes" id="UP001275440">
    <property type="component" value="Unassembled WGS sequence"/>
</dbReference>
<organism evidence="1 2">
    <name type="scientific">Rhodococcus zopfii</name>
    <dbReference type="NCBI Taxonomy" id="43772"/>
    <lineage>
        <taxon>Bacteria</taxon>
        <taxon>Bacillati</taxon>
        <taxon>Actinomycetota</taxon>
        <taxon>Actinomycetes</taxon>
        <taxon>Mycobacteriales</taxon>
        <taxon>Nocardiaceae</taxon>
        <taxon>Rhodococcus</taxon>
    </lineage>
</organism>
<accession>A0ABU3WQX2</accession>
<dbReference type="SUPFAM" id="SSF54001">
    <property type="entry name" value="Cysteine proteinases"/>
    <property type="match status" value="1"/>
</dbReference>
<proteinExistence type="predicted"/>
<dbReference type="RefSeq" id="WP_072811066.1">
    <property type="nucleotide sequence ID" value="NZ_JAHWLX010000122.1"/>
</dbReference>
<dbReference type="Gene3D" id="3.90.1720.10">
    <property type="entry name" value="endopeptidase domain like (from Nostoc punctiforme)"/>
    <property type="match status" value="1"/>
</dbReference>
<dbReference type="EMBL" id="WBMO01000001">
    <property type="protein sequence ID" value="MDV2475793.1"/>
    <property type="molecule type" value="Genomic_DNA"/>
</dbReference>
<sequence length="229" mass="25290">MEHSAARSRITLDEAVAVTRTGDLWIFRGSSGADRAIQALTNAPVNHVGMAVVLDDLPPLMWHAELGKSLPDMWTGRHHRGVQLHDLRSAVQVWSARYGQRGWLRQISTQITPQQEDQLLRSIARLDGTPFPSTAKLTGRWFAGRLPRRRKVPGVSLESAYCAEVVAVTMEEMGLLEQRRRGSNWYDPGRFWSGDRLPLAPGVEFGGEIEVLLSDEDLAAGRASAGEGA</sequence>